<protein>
    <recommendedName>
        <fullName evidence="3">NodB homology domain-containing protein</fullName>
    </recommendedName>
</protein>
<evidence type="ECO:0000313" key="4">
    <source>
        <dbReference type="EMBL" id="PDW01222.1"/>
    </source>
</evidence>
<dbReference type="Pfam" id="PF01522">
    <property type="entry name" value="Polysacc_deac_1"/>
    <property type="match status" value="1"/>
</dbReference>
<keyword evidence="5" id="KW-1185">Reference proteome</keyword>
<evidence type="ECO:0000259" key="3">
    <source>
        <dbReference type="PROSITE" id="PS51677"/>
    </source>
</evidence>
<dbReference type="CDD" id="cd10918">
    <property type="entry name" value="CE4_NodB_like_5s_6s"/>
    <property type="match status" value="1"/>
</dbReference>
<dbReference type="Gene3D" id="3.20.20.370">
    <property type="entry name" value="Glycoside hydrolase/deacetylase"/>
    <property type="match status" value="1"/>
</dbReference>
<organism evidence="4 5">
    <name type="scientific">Candidatus Chloroploca asiatica</name>
    <dbReference type="NCBI Taxonomy" id="1506545"/>
    <lineage>
        <taxon>Bacteria</taxon>
        <taxon>Bacillati</taxon>
        <taxon>Chloroflexota</taxon>
        <taxon>Chloroflexia</taxon>
        <taxon>Chloroflexales</taxon>
        <taxon>Chloroflexineae</taxon>
        <taxon>Oscillochloridaceae</taxon>
        <taxon>Candidatus Chloroploca</taxon>
    </lineage>
</organism>
<feature type="domain" description="NodB homology" evidence="3">
    <location>
        <begin position="151"/>
        <end position="310"/>
    </location>
</feature>
<dbReference type="GO" id="GO:0016810">
    <property type="term" value="F:hydrolase activity, acting on carbon-nitrogen (but not peptide) bonds"/>
    <property type="evidence" value="ECO:0007669"/>
    <property type="project" value="InterPro"/>
</dbReference>
<accession>A0A2H3KRJ1</accession>
<evidence type="ECO:0000256" key="2">
    <source>
        <dbReference type="ARBA" id="ARBA00022729"/>
    </source>
</evidence>
<evidence type="ECO:0000313" key="5">
    <source>
        <dbReference type="Proteomes" id="UP000220922"/>
    </source>
</evidence>
<dbReference type="RefSeq" id="WP_097650367.1">
    <property type="nucleotide sequence ID" value="NZ_LYXE01000009.1"/>
</dbReference>
<comment type="subcellular location">
    <subcellularLocation>
        <location evidence="1">Secreted</location>
    </subcellularLocation>
</comment>
<dbReference type="EMBL" id="LYXE01000009">
    <property type="protein sequence ID" value="PDW01222.1"/>
    <property type="molecule type" value="Genomic_DNA"/>
</dbReference>
<comment type="caution">
    <text evidence="4">The sequence shown here is derived from an EMBL/GenBank/DDBJ whole genome shotgun (WGS) entry which is preliminary data.</text>
</comment>
<dbReference type="AlphaFoldDB" id="A0A2H3KRJ1"/>
<dbReference type="InterPro" id="IPR011330">
    <property type="entry name" value="Glyco_hydro/deAcase_b/a-brl"/>
</dbReference>
<dbReference type="GO" id="GO:0005576">
    <property type="term" value="C:extracellular region"/>
    <property type="evidence" value="ECO:0007669"/>
    <property type="project" value="UniProtKB-SubCell"/>
</dbReference>
<evidence type="ECO:0000256" key="1">
    <source>
        <dbReference type="ARBA" id="ARBA00004613"/>
    </source>
</evidence>
<dbReference type="InterPro" id="IPR002509">
    <property type="entry name" value="NODB_dom"/>
</dbReference>
<keyword evidence="2" id="KW-0732">Signal</keyword>
<dbReference type="PROSITE" id="PS51677">
    <property type="entry name" value="NODB"/>
    <property type="match status" value="1"/>
</dbReference>
<gene>
    <name evidence="4" type="ORF">A9Q02_07220</name>
</gene>
<dbReference type="InterPro" id="IPR051398">
    <property type="entry name" value="Polysacch_Deacetylase"/>
</dbReference>
<dbReference type="PANTHER" id="PTHR34216:SF3">
    <property type="entry name" value="POLY-BETA-1,6-N-ACETYL-D-GLUCOSAMINE N-DEACETYLASE"/>
    <property type="match status" value="1"/>
</dbReference>
<dbReference type="OrthoDB" id="9778320at2"/>
<name>A0A2H3KRJ1_9CHLR</name>
<dbReference type="GO" id="GO:0005975">
    <property type="term" value="P:carbohydrate metabolic process"/>
    <property type="evidence" value="ECO:0007669"/>
    <property type="project" value="InterPro"/>
</dbReference>
<dbReference type="PANTHER" id="PTHR34216">
    <property type="match status" value="1"/>
</dbReference>
<reference evidence="4 5" key="1">
    <citation type="submission" date="2016-05" db="EMBL/GenBank/DDBJ databases">
        <authorList>
            <person name="Lavstsen T."/>
            <person name="Jespersen J.S."/>
        </authorList>
    </citation>
    <scope>NUCLEOTIDE SEQUENCE [LARGE SCALE GENOMIC DNA]</scope>
    <source>
        <strain evidence="4 5">B7-9</strain>
    </source>
</reference>
<sequence length="310" mass="33650">MKASTLILVVGLILTAAFLLLAEREPAVRIAPAEAVLGLGGYAQPDQGGATASGDLVMQPDLMQPGPAGREVRTRHTFTPAPEGVRPYVPILMYHYVRYVDRAVDPLGFGLSVTPEQFDAQLAWLHSNGYETVAMADVARCIRGEGPCPARAVALTFDDGYLDAHTEALPRLGAYGATATFYIVSDFIGRPGYMGWEELRALRDAGMEIGAHSVNHPDLTRMHLDELRDQIGRSGAVLAAELGQPVVSFCYPLGRYNDTVMAVTREAGYLSATTTRADASQHDPFALPRLRISGDTSQARFEQMIRTYLP</sequence>
<dbReference type="Proteomes" id="UP000220922">
    <property type="component" value="Unassembled WGS sequence"/>
</dbReference>
<dbReference type="SUPFAM" id="SSF88713">
    <property type="entry name" value="Glycoside hydrolase/deacetylase"/>
    <property type="match status" value="1"/>
</dbReference>
<proteinExistence type="predicted"/>